<evidence type="ECO:0000313" key="3">
    <source>
        <dbReference type="Proteomes" id="UP000248066"/>
    </source>
</evidence>
<gene>
    <name evidence="2" type="ORF">CR205_11980</name>
</gene>
<protein>
    <submittedName>
        <fullName evidence="2">Uncharacterized protein</fullName>
    </submittedName>
</protein>
<evidence type="ECO:0000313" key="2">
    <source>
        <dbReference type="EMBL" id="PYZ96433.1"/>
    </source>
</evidence>
<feature type="transmembrane region" description="Helical" evidence="1">
    <location>
        <begin position="61"/>
        <end position="81"/>
    </location>
</feature>
<dbReference type="Proteomes" id="UP000248066">
    <property type="component" value="Unassembled WGS sequence"/>
</dbReference>
<name>A0A2W0H3M2_9BACI</name>
<dbReference type="InterPro" id="IPR020205">
    <property type="entry name" value="Uncharacterised_YwnF_TM"/>
</dbReference>
<reference evidence="2 3" key="1">
    <citation type="submission" date="2017-10" db="EMBL/GenBank/DDBJ databases">
        <title>Bacillus sp. nov., a halophilic bacterium isolated from a Yangshapao Lake.</title>
        <authorList>
            <person name="Wang H."/>
        </authorList>
    </citation>
    <scope>NUCLEOTIDE SEQUENCE [LARGE SCALE GENOMIC DNA]</scope>
    <source>
        <strain evidence="2 3">YSP-3</strain>
    </source>
</reference>
<keyword evidence="1" id="KW-1133">Transmembrane helix</keyword>
<dbReference type="RefSeq" id="WP_110520119.1">
    <property type="nucleotide sequence ID" value="NZ_PDOF01000002.1"/>
</dbReference>
<dbReference type="Pfam" id="PF17370">
    <property type="entry name" value="DUF5392"/>
    <property type="match status" value="1"/>
</dbReference>
<keyword evidence="1" id="KW-0472">Membrane</keyword>
<keyword evidence="3" id="KW-1185">Reference proteome</keyword>
<sequence>MIYSSAGSSQNEINRIRRKLLPFIVKGIFSALAGMLLLALAVINLYVVLFEPALQLDRESLQLLFSVIGGLGVALIIESVYQRNALQKQKLSYIKKRIKNSHVPEVLRDSYMVRIKQEPGNRTTLFQAFLQEEENLQSKRQSR</sequence>
<proteinExistence type="predicted"/>
<comment type="caution">
    <text evidence="2">The sequence shown here is derived from an EMBL/GenBank/DDBJ whole genome shotgun (WGS) entry which is preliminary data.</text>
</comment>
<dbReference type="EMBL" id="PDOF01000002">
    <property type="protein sequence ID" value="PYZ96433.1"/>
    <property type="molecule type" value="Genomic_DNA"/>
</dbReference>
<evidence type="ECO:0000256" key="1">
    <source>
        <dbReference type="SAM" id="Phobius"/>
    </source>
</evidence>
<feature type="transmembrane region" description="Helical" evidence="1">
    <location>
        <begin position="20"/>
        <end position="49"/>
    </location>
</feature>
<organism evidence="2 3">
    <name type="scientific">Alteribacter lacisalsi</name>
    <dbReference type="NCBI Taxonomy" id="2045244"/>
    <lineage>
        <taxon>Bacteria</taxon>
        <taxon>Bacillati</taxon>
        <taxon>Bacillota</taxon>
        <taxon>Bacilli</taxon>
        <taxon>Bacillales</taxon>
        <taxon>Bacillaceae</taxon>
        <taxon>Alteribacter</taxon>
    </lineage>
</organism>
<dbReference type="AlphaFoldDB" id="A0A2W0H3M2"/>
<accession>A0A2W0H3M2</accession>
<keyword evidence="1" id="KW-0812">Transmembrane</keyword>